<dbReference type="InterPro" id="IPR036425">
    <property type="entry name" value="MoaB/Mog-like_dom_sf"/>
</dbReference>
<accession>A0ABY5NS95</accession>
<organism evidence="3 4">
    <name type="scientific">Paenimyroides aestuarii</name>
    <dbReference type="NCBI Taxonomy" id="2968490"/>
    <lineage>
        <taxon>Bacteria</taxon>
        <taxon>Pseudomonadati</taxon>
        <taxon>Bacteroidota</taxon>
        <taxon>Flavobacteriia</taxon>
        <taxon>Flavobacteriales</taxon>
        <taxon>Flavobacteriaceae</taxon>
        <taxon>Paenimyroides</taxon>
    </lineage>
</organism>
<dbReference type="InterPro" id="IPR036653">
    <property type="entry name" value="CinA-like_C"/>
</dbReference>
<proteinExistence type="inferred from homology"/>
<dbReference type="RefSeq" id="WP_257499368.1">
    <property type="nucleotide sequence ID" value="NZ_CP102382.1"/>
</dbReference>
<protein>
    <recommendedName>
        <fullName evidence="1">CinA-like protein</fullName>
    </recommendedName>
</protein>
<keyword evidence="4" id="KW-1185">Reference proteome</keyword>
<evidence type="ECO:0000313" key="4">
    <source>
        <dbReference type="Proteomes" id="UP001317001"/>
    </source>
</evidence>
<dbReference type="Proteomes" id="UP001317001">
    <property type="component" value="Chromosome"/>
</dbReference>
<dbReference type="InterPro" id="IPR041424">
    <property type="entry name" value="CinA_KH"/>
</dbReference>
<evidence type="ECO:0000313" key="3">
    <source>
        <dbReference type="EMBL" id="UUV21443.1"/>
    </source>
</evidence>
<dbReference type="InterPro" id="IPR050101">
    <property type="entry name" value="CinA"/>
</dbReference>
<evidence type="ECO:0000256" key="1">
    <source>
        <dbReference type="HAMAP-Rule" id="MF_00226"/>
    </source>
</evidence>
<dbReference type="HAMAP" id="MF_00226_B">
    <property type="entry name" value="CinA_B"/>
    <property type="match status" value="1"/>
</dbReference>
<dbReference type="CDD" id="cd00885">
    <property type="entry name" value="cinA"/>
    <property type="match status" value="1"/>
</dbReference>
<dbReference type="PIRSF" id="PIRSF006728">
    <property type="entry name" value="CinA"/>
    <property type="match status" value="1"/>
</dbReference>
<gene>
    <name evidence="3" type="ORF">NPX36_14145</name>
</gene>
<dbReference type="EMBL" id="CP102382">
    <property type="protein sequence ID" value="UUV21443.1"/>
    <property type="molecule type" value="Genomic_DNA"/>
</dbReference>
<dbReference type="NCBIfam" id="TIGR00200">
    <property type="entry name" value="cinA_nterm"/>
    <property type="match status" value="1"/>
</dbReference>
<dbReference type="Gene3D" id="3.90.950.20">
    <property type="entry name" value="CinA-like"/>
    <property type="match status" value="1"/>
</dbReference>
<dbReference type="NCBIfam" id="TIGR00177">
    <property type="entry name" value="molyb_syn"/>
    <property type="match status" value="1"/>
</dbReference>
<dbReference type="Pfam" id="PF02464">
    <property type="entry name" value="CinA"/>
    <property type="match status" value="1"/>
</dbReference>
<dbReference type="SUPFAM" id="SSF142433">
    <property type="entry name" value="CinA-like"/>
    <property type="match status" value="1"/>
</dbReference>
<dbReference type="SMART" id="SM00852">
    <property type="entry name" value="MoCF_biosynth"/>
    <property type="match status" value="1"/>
</dbReference>
<dbReference type="PANTHER" id="PTHR13939:SF0">
    <property type="entry name" value="NMN AMIDOHYDROLASE-LIKE PROTEIN YFAY"/>
    <property type="match status" value="1"/>
</dbReference>
<dbReference type="NCBIfam" id="TIGR00199">
    <property type="entry name" value="PncC_domain"/>
    <property type="match status" value="1"/>
</dbReference>
<reference evidence="3 4" key="1">
    <citation type="submission" date="2022-08" db="EMBL/GenBank/DDBJ databases">
        <title>Myroides zhujiangensis sp. nov., a novel bacterium isolated from sediment in the Pearl River Estuary.</title>
        <authorList>
            <person name="Cui L."/>
        </authorList>
    </citation>
    <scope>NUCLEOTIDE SEQUENCE [LARGE SCALE GENOMIC DNA]</scope>
    <source>
        <strain evidence="3 4">SCSIO 72103</strain>
    </source>
</reference>
<dbReference type="InterPro" id="IPR008136">
    <property type="entry name" value="CinA_C"/>
</dbReference>
<comment type="similarity">
    <text evidence="1">Belongs to the CinA family.</text>
</comment>
<name>A0ABY5NS95_9FLAO</name>
<dbReference type="InterPro" id="IPR001453">
    <property type="entry name" value="MoaB/Mog_dom"/>
</dbReference>
<dbReference type="Pfam" id="PF00994">
    <property type="entry name" value="MoCF_biosynth"/>
    <property type="match status" value="1"/>
</dbReference>
<dbReference type="Pfam" id="PF18146">
    <property type="entry name" value="CinA_KH"/>
    <property type="match status" value="1"/>
</dbReference>
<dbReference type="SUPFAM" id="SSF53218">
    <property type="entry name" value="Molybdenum cofactor biosynthesis proteins"/>
    <property type="match status" value="1"/>
</dbReference>
<dbReference type="PANTHER" id="PTHR13939">
    <property type="entry name" value="NICOTINAMIDE-NUCLEOTIDE AMIDOHYDROLASE PNCC"/>
    <property type="match status" value="1"/>
</dbReference>
<feature type="domain" description="MoaB/Mog" evidence="2">
    <location>
        <begin position="4"/>
        <end position="172"/>
    </location>
</feature>
<evidence type="ECO:0000259" key="2">
    <source>
        <dbReference type="SMART" id="SM00852"/>
    </source>
</evidence>
<dbReference type="Gene3D" id="3.40.980.10">
    <property type="entry name" value="MoaB/Mog-like domain"/>
    <property type="match status" value="1"/>
</dbReference>
<sequence length="420" mass="46424">MKAAIITIGDELLIGQVVDTNSVFIGQQLEAIGCKVIEKIAVSDTFHQIIETFEKYQNKVDLVLITGGLGPTKDDITKKTFAHYFNDELVMNTAVLDHVTQLIANYYNRPLNEMNRLQALVPSKCEVLFNDVGTAPGMLMVKEQTVFVSLPGVPYEMKYLITEKLFPYIKKHFQLDAIVHKTVLTVGIGESMLAEKIALWEDSLQLQNIHLAYLPQFGLVRLRLSKTGDSVEEITQEIDEKIKELQQLIPAFFIGVTNTDTLFDEVVQLLKKSGLTLATAESCTGGSIAQKLTSIEGASAYFKGSAVTYATESKIAVLGVQQQTIETYSVVSEEVAKEMAVGAKKIFQTDLAIATTGNAGPLKGDADAEVGTVCIAFAYEDKVESFTYNFGKPRHKVIQAAVEKTWLLLYQYIRLQIKST</sequence>
<dbReference type="InterPro" id="IPR008135">
    <property type="entry name" value="Competence-induced_CinA"/>
</dbReference>